<evidence type="ECO:0000256" key="6">
    <source>
        <dbReference type="SAM" id="Phobius"/>
    </source>
</evidence>
<proteinExistence type="inferred from homology"/>
<evidence type="ECO:0000256" key="1">
    <source>
        <dbReference type="ARBA" id="ARBA00004370"/>
    </source>
</evidence>
<dbReference type="InterPro" id="IPR006052">
    <property type="entry name" value="TNF_dom"/>
</dbReference>
<organism evidence="8 9">
    <name type="scientific">Merluccius polli</name>
    <name type="common">Benguela hake</name>
    <name type="synonym">Merluccius cadenati</name>
    <dbReference type="NCBI Taxonomy" id="89951"/>
    <lineage>
        <taxon>Eukaryota</taxon>
        <taxon>Metazoa</taxon>
        <taxon>Chordata</taxon>
        <taxon>Craniata</taxon>
        <taxon>Vertebrata</taxon>
        <taxon>Euteleostomi</taxon>
        <taxon>Actinopterygii</taxon>
        <taxon>Neopterygii</taxon>
        <taxon>Teleostei</taxon>
        <taxon>Neoteleostei</taxon>
        <taxon>Acanthomorphata</taxon>
        <taxon>Zeiogadaria</taxon>
        <taxon>Gadariae</taxon>
        <taxon>Gadiformes</taxon>
        <taxon>Gadoidei</taxon>
        <taxon>Merlucciidae</taxon>
        <taxon>Merluccius</taxon>
    </lineage>
</organism>
<dbReference type="SUPFAM" id="SSF49842">
    <property type="entry name" value="TNF-like"/>
    <property type="match status" value="1"/>
</dbReference>
<dbReference type="GO" id="GO:0005125">
    <property type="term" value="F:cytokine activity"/>
    <property type="evidence" value="ECO:0007669"/>
    <property type="project" value="UniProtKB-KW"/>
</dbReference>
<name>A0AA47MAH8_MERPO</name>
<dbReference type="PANTHER" id="PTHR11471:SF34">
    <property type="entry name" value="TUMOR NECROSIS FACTOR LIGAND SUPERFAMILY MEMBER 14"/>
    <property type="match status" value="1"/>
</dbReference>
<dbReference type="PANTHER" id="PTHR11471">
    <property type="entry name" value="TUMOR NECROSIS FACTOR FAMILY MEMBER"/>
    <property type="match status" value="1"/>
</dbReference>
<evidence type="ECO:0000256" key="4">
    <source>
        <dbReference type="ARBA" id="ARBA00023136"/>
    </source>
</evidence>
<keyword evidence="9" id="KW-1185">Reference proteome</keyword>
<feature type="compositionally biased region" description="Polar residues" evidence="5">
    <location>
        <begin position="81"/>
        <end position="100"/>
    </location>
</feature>
<evidence type="ECO:0000259" key="7">
    <source>
        <dbReference type="PROSITE" id="PS50049"/>
    </source>
</evidence>
<dbReference type="GO" id="GO:0016020">
    <property type="term" value="C:membrane"/>
    <property type="evidence" value="ECO:0007669"/>
    <property type="project" value="UniProtKB-SubCell"/>
</dbReference>
<protein>
    <submittedName>
        <fullName evidence="8">Tumor necrosis factor ligand superfamily member 14</fullName>
    </submittedName>
</protein>
<evidence type="ECO:0000256" key="3">
    <source>
        <dbReference type="ARBA" id="ARBA00022514"/>
    </source>
</evidence>
<comment type="caution">
    <text evidence="8">The sequence shown here is derived from an EMBL/GenBank/DDBJ whole genome shotgun (WGS) entry which is preliminary data.</text>
</comment>
<dbReference type="Pfam" id="PF00229">
    <property type="entry name" value="TNF"/>
    <property type="match status" value="1"/>
</dbReference>
<keyword evidence="6" id="KW-0812">Transmembrane</keyword>
<dbReference type="EMBL" id="JAOPHQ010005134">
    <property type="protein sequence ID" value="KAK0136665.1"/>
    <property type="molecule type" value="Genomic_DNA"/>
</dbReference>
<sequence>MSVAGPETSPQLFVVDSQVAYAHLPSGRHRRKPSALQMFLFLLVGLALLGVVIEGCFIYYLYNKTQVGTTMSQIGAKETTRAQPATQRKPSAHLSGSTSPKEGTMIIQWDNINSTATFTYQMDYKNGLLIVPEEGFYYLYSKVSTPEWTYVKFMRKTKAYDKPIELMHSKRFSYHDGRPAVNETFLGGIFHLMPKDEVYVTLGRKMKQLNTESFIGIFMLY</sequence>
<reference evidence="8" key="1">
    <citation type="journal article" date="2023" name="Front. Mar. Sci.">
        <title>A new Merluccius polli reference genome to investigate the effects of global change in West African waters.</title>
        <authorList>
            <person name="Mateo J.L."/>
            <person name="Blanco-Fernandez C."/>
            <person name="Garcia-Vazquez E."/>
            <person name="Machado-Schiaffino G."/>
        </authorList>
    </citation>
    <scope>NUCLEOTIDE SEQUENCE</scope>
    <source>
        <strain evidence="8">C29</strain>
        <tissue evidence="8">Fin</tissue>
    </source>
</reference>
<dbReference type="GO" id="GO:0005164">
    <property type="term" value="F:tumor necrosis factor receptor binding"/>
    <property type="evidence" value="ECO:0007669"/>
    <property type="project" value="InterPro"/>
</dbReference>
<evidence type="ECO:0000256" key="5">
    <source>
        <dbReference type="SAM" id="MobiDB-lite"/>
    </source>
</evidence>
<dbReference type="GO" id="GO:0006955">
    <property type="term" value="P:immune response"/>
    <property type="evidence" value="ECO:0007669"/>
    <property type="project" value="InterPro"/>
</dbReference>
<dbReference type="PROSITE" id="PS50049">
    <property type="entry name" value="THD_2"/>
    <property type="match status" value="1"/>
</dbReference>
<feature type="transmembrane region" description="Helical" evidence="6">
    <location>
        <begin position="38"/>
        <end position="62"/>
    </location>
</feature>
<keyword evidence="3" id="KW-0202">Cytokine</keyword>
<evidence type="ECO:0000313" key="8">
    <source>
        <dbReference type="EMBL" id="KAK0136665.1"/>
    </source>
</evidence>
<dbReference type="Proteomes" id="UP001174136">
    <property type="component" value="Unassembled WGS sequence"/>
</dbReference>
<gene>
    <name evidence="8" type="primary">Tnfsf14</name>
    <name evidence="8" type="ORF">N1851_027168</name>
</gene>
<dbReference type="Gene3D" id="2.60.120.40">
    <property type="match status" value="1"/>
</dbReference>
<comment type="subcellular location">
    <subcellularLocation>
        <location evidence="1">Membrane</location>
    </subcellularLocation>
</comment>
<dbReference type="GO" id="GO:0005615">
    <property type="term" value="C:extracellular space"/>
    <property type="evidence" value="ECO:0007669"/>
    <property type="project" value="UniProtKB-KW"/>
</dbReference>
<evidence type="ECO:0000313" key="9">
    <source>
        <dbReference type="Proteomes" id="UP001174136"/>
    </source>
</evidence>
<evidence type="ECO:0000256" key="2">
    <source>
        <dbReference type="ARBA" id="ARBA00008670"/>
    </source>
</evidence>
<keyword evidence="4 6" id="KW-0472">Membrane</keyword>
<dbReference type="AlphaFoldDB" id="A0AA47MAH8"/>
<accession>A0AA47MAH8</accession>
<comment type="similarity">
    <text evidence="2">Belongs to the tumor necrosis factor family.</text>
</comment>
<feature type="region of interest" description="Disordered" evidence="5">
    <location>
        <begin position="78"/>
        <end position="100"/>
    </location>
</feature>
<dbReference type="InterPro" id="IPR008983">
    <property type="entry name" value="Tumour_necrosis_fac-like_dom"/>
</dbReference>
<dbReference type="SMART" id="SM00207">
    <property type="entry name" value="TNF"/>
    <property type="match status" value="1"/>
</dbReference>
<feature type="domain" description="THD" evidence="7">
    <location>
        <begin position="90"/>
        <end position="220"/>
    </location>
</feature>
<keyword evidence="6" id="KW-1133">Transmembrane helix</keyword>